<dbReference type="GO" id="GO:0016747">
    <property type="term" value="F:acyltransferase activity, transferring groups other than amino-acyl groups"/>
    <property type="evidence" value="ECO:0007669"/>
    <property type="project" value="InterPro"/>
</dbReference>
<sequence length="156" mass="17563">MLCVEIKLFCSGNEHPISSLIRRTLVEVNATDCPSHEIAYLYGKYEPDTIAEIAKAGHTYVLWHDGKIIGCGSVVPDENTPEIVAAFLLPEYIGRGYGRKLFEVLESDELCTIAGRVWLTSSVTATPFYEKMGYTYRFGYRNRGGEDNLIEMEKNL</sequence>
<reference evidence="2 3" key="1">
    <citation type="submission" date="2016-08" db="EMBL/GenBank/DDBJ databases">
        <authorList>
            <person name="Seilhamer J.J."/>
        </authorList>
    </citation>
    <scope>NUCLEOTIDE SEQUENCE [LARGE SCALE GENOMIC DNA]</scope>
    <source>
        <strain evidence="2 3">NML150140-1</strain>
    </source>
</reference>
<gene>
    <name evidence="2" type="ORF">BEI59_06105</name>
</gene>
<protein>
    <recommendedName>
        <fullName evidence="1">N-acetyltransferase domain-containing protein</fullName>
    </recommendedName>
</protein>
<dbReference type="SUPFAM" id="SSF55729">
    <property type="entry name" value="Acyl-CoA N-acyltransferases (Nat)"/>
    <property type="match status" value="1"/>
</dbReference>
<accession>A0A1E3UMA6</accession>
<dbReference type="Pfam" id="PF13508">
    <property type="entry name" value="Acetyltransf_7"/>
    <property type="match status" value="1"/>
</dbReference>
<evidence type="ECO:0000313" key="3">
    <source>
        <dbReference type="Proteomes" id="UP000094271"/>
    </source>
</evidence>
<feature type="domain" description="N-acetyltransferase" evidence="1">
    <location>
        <begin position="4"/>
        <end position="156"/>
    </location>
</feature>
<dbReference type="AlphaFoldDB" id="A0A1E3UMA6"/>
<dbReference type="PROSITE" id="PS51186">
    <property type="entry name" value="GNAT"/>
    <property type="match status" value="1"/>
</dbReference>
<dbReference type="InterPro" id="IPR016181">
    <property type="entry name" value="Acyl_CoA_acyltransferase"/>
</dbReference>
<evidence type="ECO:0000313" key="2">
    <source>
        <dbReference type="EMBL" id="ODR54123.1"/>
    </source>
</evidence>
<comment type="caution">
    <text evidence="2">The sequence shown here is derived from an EMBL/GenBank/DDBJ whole genome shotgun (WGS) entry which is preliminary data.</text>
</comment>
<proteinExistence type="predicted"/>
<organism evidence="2 3">
    <name type="scientific">Eisenbergiella tayi</name>
    <dbReference type="NCBI Taxonomy" id="1432052"/>
    <lineage>
        <taxon>Bacteria</taxon>
        <taxon>Bacillati</taxon>
        <taxon>Bacillota</taxon>
        <taxon>Clostridia</taxon>
        <taxon>Lachnospirales</taxon>
        <taxon>Lachnospiraceae</taxon>
        <taxon>Eisenbergiella</taxon>
    </lineage>
</organism>
<dbReference type="Proteomes" id="UP000094271">
    <property type="component" value="Unassembled WGS sequence"/>
</dbReference>
<name>A0A1E3UMA6_9FIRM</name>
<dbReference type="Gene3D" id="3.40.630.30">
    <property type="match status" value="1"/>
</dbReference>
<dbReference type="EMBL" id="MEHA01000003">
    <property type="protein sequence ID" value="ODR54123.1"/>
    <property type="molecule type" value="Genomic_DNA"/>
</dbReference>
<dbReference type="InterPro" id="IPR000182">
    <property type="entry name" value="GNAT_dom"/>
</dbReference>
<dbReference type="CDD" id="cd04301">
    <property type="entry name" value="NAT_SF"/>
    <property type="match status" value="1"/>
</dbReference>
<evidence type="ECO:0000259" key="1">
    <source>
        <dbReference type="PROSITE" id="PS51186"/>
    </source>
</evidence>